<evidence type="ECO:0000256" key="5">
    <source>
        <dbReference type="ARBA" id="ARBA00012927"/>
    </source>
</evidence>
<dbReference type="AlphaFoldDB" id="A0A238YBT8"/>
<evidence type="ECO:0000256" key="7">
    <source>
        <dbReference type="ARBA" id="ARBA00023211"/>
    </source>
</evidence>
<organism evidence="10 11">
    <name type="scientific">Puniceibacterium sediminis</name>
    <dbReference type="NCBI Taxonomy" id="1608407"/>
    <lineage>
        <taxon>Bacteria</taxon>
        <taxon>Pseudomonadati</taxon>
        <taxon>Pseudomonadota</taxon>
        <taxon>Alphaproteobacteria</taxon>
        <taxon>Rhodobacterales</taxon>
        <taxon>Paracoccaceae</taxon>
        <taxon>Puniceibacterium</taxon>
    </lineage>
</organism>
<dbReference type="EMBL" id="FZNN01000016">
    <property type="protein sequence ID" value="SNR68432.1"/>
    <property type="molecule type" value="Genomic_DNA"/>
</dbReference>
<evidence type="ECO:0000256" key="3">
    <source>
        <dbReference type="ARBA" id="ARBA00004892"/>
    </source>
</evidence>
<dbReference type="InterPro" id="IPR004628">
    <property type="entry name" value="Man_deHydtase"/>
</dbReference>
<reference evidence="10 11" key="1">
    <citation type="submission" date="2017-06" db="EMBL/GenBank/DDBJ databases">
        <authorList>
            <person name="Kim H.J."/>
            <person name="Triplett B.A."/>
        </authorList>
    </citation>
    <scope>NUCLEOTIDE SEQUENCE [LARGE SCALE GENOMIC DNA]</scope>
    <source>
        <strain evidence="10 11">DSM 29052</strain>
    </source>
</reference>
<dbReference type="GO" id="GO:0042840">
    <property type="term" value="P:D-glucuronate catabolic process"/>
    <property type="evidence" value="ECO:0007669"/>
    <property type="project" value="TreeGrafter"/>
</dbReference>
<dbReference type="HAMAP" id="MF_00106">
    <property type="entry name" value="UxuA"/>
    <property type="match status" value="1"/>
</dbReference>
<dbReference type="EC" id="4.2.1.8" evidence="5 9"/>
<evidence type="ECO:0000256" key="6">
    <source>
        <dbReference type="ARBA" id="ARBA00023004"/>
    </source>
</evidence>
<dbReference type="GO" id="GO:0008198">
    <property type="term" value="F:ferrous iron binding"/>
    <property type="evidence" value="ECO:0007669"/>
    <property type="project" value="TreeGrafter"/>
</dbReference>
<protein>
    <recommendedName>
        <fullName evidence="5 9">Mannonate dehydratase</fullName>
        <ecNumber evidence="5 9">4.2.1.8</ecNumber>
    </recommendedName>
    <alternativeName>
        <fullName evidence="9">D-mannonate hydro-lyase</fullName>
    </alternativeName>
</protein>
<dbReference type="UniPathway" id="UPA00246"/>
<keyword evidence="7 9" id="KW-0464">Manganese</keyword>
<evidence type="ECO:0000256" key="2">
    <source>
        <dbReference type="ARBA" id="ARBA00002713"/>
    </source>
</evidence>
<dbReference type="Gene3D" id="3.20.20.150">
    <property type="entry name" value="Divalent-metal-dependent TIM barrel enzymes"/>
    <property type="match status" value="1"/>
</dbReference>
<proteinExistence type="inferred from homology"/>
<dbReference type="Pfam" id="PF03786">
    <property type="entry name" value="UxuA"/>
    <property type="match status" value="1"/>
</dbReference>
<dbReference type="OrthoDB" id="9780250at2"/>
<comment type="similarity">
    <text evidence="4 9">Belongs to the mannonate dehydratase family.</text>
</comment>
<dbReference type="GO" id="GO:0030145">
    <property type="term" value="F:manganese ion binding"/>
    <property type="evidence" value="ECO:0007669"/>
    <property type="project" value="TreeGrafter"/>
</dbReference>
<keyword evidence="8 9" id="KW-0456">Lyase</keyword>
<dbReference type="Proteomes" id="UP000198417">
    <property type="component" value="Unassembled WGS sequence"/>
</dbReference>
<keyword evidence="6 9" id="KW-0408">Iron</keyword>
<evidence type="ECO:0000256" key="8">
    <source>
        <dbReference type="ARBA" id="ARBA00023239"/>
    </source>
</evidence>
<dbReference type="InterPro" id="IPR036237">
    <property type="entry name" value="Xyl_isomerase-like_sf"/>
</dbReference>
<comment type="catalytic activity">
    <reaction evidence="1 9">
        <text>D-mannonate = 2-dehydro-3-deoxy-D-gluconate + H2O</text>
        <dbReference type="Rhea" id="RHEA:20097"/>
        <dbReference type="ChEBI" id="CHEBI:15377"/>
        <dbReference type="ChEBI" id="CHEBI:17767"/>
        <dbReference type="ChEBI" id="CHEBI:57990"/>
        <dbReference type="EC" id="4.2.1.8"/>
    </reaction>
</comment>
<dbReference type="GO" id="GO:0008927">
    <property type="term" value="F:mannonate dehydratase activity"/>
    <property type="evidence" value="ECO:0007669"/>
    <property type="project" value="UniProtKB-UniRule"/>
</dbReference>
<comment type="function">
    <text evidence="2 9">Catalyzes the dehydration of D-mannonate.</text>
</comment>
<dbReference type="PANTHER" id="PTHR30387">
    <property type="entry name" value="MANNONATE DEHYDRATASE"/>
    <property type="match status" value="1"/>
</dbReference>
<keyword evidence="11" id="KW-1185">Reference proteome</keyword>
<comment type="pathway">
    <text evidence="3 9">Carbohydrate metabolism; pentose and glucuronate interconversion.</text>
</comment>
<gene>
    <name evidence="9" type="primary">uxuA</name>
    <name evidence="10" type="ORF">SAMN06265370_1161</name>
</gene>
<dbReference type="SUPFAM" id="SSF51658">
    <property type="entry name" value="Xylose isomerase-like"/>
    <property type="match status" value="1"/>
</dbReference>
<accession>A0A238YBT8</accession>
<dbReference type="PANTHER" id="PTHR30387:SF2">
    <property type="entry name" value="MANNONATE DEHYDRATASE"/>
    <property type="match status" value="1"/>
</dbReference>
<evidence type="ECO:0000313" key="11">
    <source>
        <dbReference type="Proteomes" id="UP000198417"/>
    </source>
</evidence>
<dbReference type="PIRSF" id="PIRSF016049">
    <property type="entry name" value="Man_dehyd"/>
    <property type="match status" value="1"/>
</dbReference>
<sequence length="386" mass="42275">MRQAWRWFGPDDAISLQEIRQTGASGIVTALHHLANGTVWPCDEIIARRDMITAVGLTWDVVESIPVHEDIKTAAPGWERHALAWAESLTNLGACGIRTVCYNFMPVLDWTRTNLWYELPDGARCLRFDATDFAAFDIHVLCRPGAEDDHDPDMRARAATRAVEITQADRDALTATILAGLPGSEESYTAEGFKARLTAYDGIGPDDLRANLAAFLAIVLPAAEAAGIVLAIHPDDPPRPIFGLPRIVSTAADMEAIAAMSPSPANGFTFCTGSYGVRAENDLPSMLKAHADRVYFLHLRSTRREADGLSFHEAPHLDGDVDMVAIVRAVLEIERDQSITLPFRPDHGHAILDDVTRRTAPGYPLIGRLRGLSEVRGIERALKSMI</sequence>
<comment type="cofactor">
    <cofactor evidence="9">
        <name>Fe(2+)</name>
        <dbReference type="ChEBI" id="CHEBI:29033"/>
    </cofactor>
    <cofactor evidence="9">
        <name>Mn(2+)</name>
        <dbReference type="ChEBI" id="CHEBI:29035"/>
    </cofactor>
</comment>
<evidence type="ECO:0000256" key="9">
    <source>
        <dbReference type="HAMAP-Rule" id="MF_00106"/>
    </source>
</evidence>
<evidence type="ECO:0000256" key="1">
    <source>
        <dbReference type="ARBA" id="ARBA00001794"/>
    </source>
</evidence>
<dbReference type="NCBIfam" id="NF003027">
    <property type="entry name" value="PRK03906.1"/>
    <property type="match status" value="1"/>
</dbReference>
<name>A0A238YBT8_9RHOB</name>
<dbReference type="NCBIfam" id="TIGR00695">
    <property type="entry name" value="uxuA"/>
    <property type="match status" value="1"/>
</dbReference>
<evidence type="ECO:0000256" key="4">
    <source>
        <dbReference type="ARBA" id="ARBA00007389"/>
    </source>
</evidence>
<dbReference type="RefSeq" id="WP_089272244.1">
    <property type="nucleotide sequence ID" value="NZ_FZNN01000016.1"/>
</dbReference>
<evidence type="ECO:0000313" key="10">
    <source>
        <dbReference type="EMBL" id="SNR68432.1"/>
    </source>
</evidence>